<protein>
    <recommendedName>
        <fullName evidence="6">PPM-type phosphatase domain-containing protein</fullName>
    </recommendedName>
</protein>
<evidence type="ECO:0000256" key="1">
    <source>
        <dbReference type="ARBA" id="ARBA00001974"/>
    </source>
</evidence>
<dbReference type="PROSITE" id="PS51746">
    <property type="entry name" value="PPM_2"/>
    <property type="match status" value="1"/>
</dbReference>
<dbReference type="InterPro" id="IPR001932">
    <property type="entry name" value="PPM-type_phosphatase-like_dom"/>
</dbReference>
<dbReference type="PROSITE" id="PS00072">
    <property type="entry name" value="ACYL_COA_DH_1"/>
    <property type="match status" value="1"/>
</dbReference>
<dbReference type="InterPro" id="IPR009100">
    <property type="entry name" value="AcylCoA_DH/oxidase_NM_dom_sf"/>
</dbReference>
<evidence type="ECO:0000256" key="2">
    <source>
        <dbReference type="ARBA" id="ARBA00009347"/>
    </source>
</evidence>
<comment type="caution">
    <text evidence="7">The sequence shown here is derived from an EMBL/GenBank/DDBJ whole genome shotgun (WGS) entry which is preliminary data.</text>
</comment>
<gene>
    <name evidence="7" type="ORF">CHS0354_024160</name>
</gene>
<evidence type="ECO:0000313" key="7">
    <source>
        <dbReference type="EMBL" id="KAK3582606.1"/>
    </source>
</evidence>
<dbReference type="FunFam" id="2.40.110.10:FF:000006">
    <property type="entry name" value="very long-chain specific acyl-CoA dehydrogenase, mitochondrial"/>
    <property type="match status" value="1"/>
</dbReference>
<dbReference type="InterPro" id="IPR006089">
    <property type="entry name" value="Acyl-CoA_DH_CS"/>
</dbReference>
<dbReference type="GO" id="GO:0003995">
    <property type="term" value="F:acyl-CoA dehydrogenase activity"/>
    <property type="evidence" value="ECO:0007669"/>
    <property type="project" value="InterPro"/>
</dbReference>
<evidence type="ECO:0000256" key="4">
    <source>
        <dbReference type="ARBA" id="ARBA00022827"/>
    </source>
</evidence>
<organism evidence="7 8">
    <name type="scientific">Potamilus streckersoni</name>
    <dbReference type="NCBI Taxonomy" id="2493646"/>
    <lineage>
        <taxon>Eukaryota</taxon>
        <taxon>Metazoa</taxon>
        <taxon>Spiralia</taxon>
        <taxon>Lophotrochozoa</taxon>
        <taxon>Mollusca</taxon>
        <taxon>Bivalvia</taxon>
        <taxon>Autobranchia</taxon>
        <taxon>Heteroconchia</taxon>
        <taxon>Palaeoheterodonta</taxon>
        <taxon>Unionida</taxon>
        <taxon>Unionoidea</taxon>
        <taxon>Unionidae</taxon>
        <taxon>Ambleminae</taxon>
        <taxon>Lampsilini</taxon>
        <taxon>Potamilus</taxon>
    </lineage>
</organism>
<evidence type="ECO:0000259" key="6">
    <source>
        <dbReference type="PROSITE" id="PS51746"/>
    </source>
</evidence>
<dbReference type="InterPro" id="IPR037069">
    <property type="entry name" value="AcylCoA_DH/ox_N_sf"/>
</dbReference>
<keyword evidence="8" id="KW-1185">Reference proteome</keyword>
<dbReference type="FunFam" id="1.20.140.10:FF:000019">
    <property type="entry name" value="Acyl-CoA dehydrogenase"/>
    <property type="match status" value="1"/>
</dbReference>
<dbReference type="Proteomes" id="UP001195483">
    <property type="component" value="Unassembled WGS sequence"/>
</dbReference>
<dbReference type="Gene3D" id="3.60.40.10">
    <property type="entry name" value="PPM-type phosphatase domain"/>
    <property type="match status" value="1"/>
</dbReference>
<evidence type="ECO:0000256" key="5">
    <source>
        <dbReference type="ARBA" id="ARBA00023002"/>
    </source>
</evidence>
<dbReference type="InterPro" id="IPR049426">
    <property type="entry name" value="Acyl-CoA-dh-like_C"/>
</dbReference>
<dbReference type="SMART" id="SM00331">
    <property type="entry name" value="PP2C_SIG"/>
    <property type="match status" value="1"/>
</dbReference>
<dbReference type="InterPro" id="IPR009075">
    <property type="entry name" value="AcylCo_DH/oxidase_C"/>
</dbReference>
<dbReference type="SUPFAM" id="SSF56645">
    <property type="entry name" value="Acyl-CoA dehydrogenase NM domain-like"/>
    <property type="match status" value="1"/>
</dbReference>
<comment type="cofactor">
    <cofactor evidence="1">
        <name>FAD</name>
        <dbReference type="ChEBI" id="CHEBI:57692"/>
    </cofactor>
</comment>
<feature type="domain" description="PPM-type phosphatase" evidence="6">
    <location>
        <begin position="107"/>
        <end position="301"/>
    </location>
</feature>
<proteinExistence type="inferred from homology"/>
<dbReference type="InterPro" id="IPR036250">
    <property type="entry name" value="AcylCo_DH-like_C"/>
</dbReference>
<reference evidence="7" key="2">
    <citation type="journal article" date="2021" name="Genome Biol. Evol.">
        <title>Developing a high-quality reference genome for a parasitic bivalve with doubly uniparental inheritance (Bivalvia: Unionida).</title>
        <authorList>
            <person name="Smith C.H."/>
        </authorList>
    </citation>
    <scope>NUCLEOTIDE SEQUENCE</scope>
    <source>
        <strain evidence="7">CHS0354</strain>
        <tissue evidence="7">Mantle</tissue>
    </source>
</reference>
<dbReference type="EMBL" id="JAEAOA010001427">
    <property type="protein sequence ID" value="KAK3582606.1"/>
    <property type="molecule type" value="Genomic_DNA"/>
</dbReference>
<sequence>MREWLSDAPMNTSPYTKIDHADFSVRCLFEIGDEQIIILLGKSKHNKDYAKEFIMLALQQLKYFWHYKYIIEQTVRQTIEKQAREEEMRIASETQRALLPPVKTFEGVDLFAYMIPSKEVGGDYFEMLPLNSTQLFIAIADVCGKGISAAMLMANLQASLRVLLLNEVLPISLSLMVQKLNMVLYHSLTRDRFITMSCAIINTIERTIASVNAGHSAPFLITKNNQVKRLSKGGTVLGAFLNLTYEVQYLNYSEGDLLFFYTDGVTEMRNEANEEFGEERLLSLLTTNKRESTSEQIVITIQHNFSDEQRQIAQVTRDFVQKEILENVDRIEKQEHGLVPSIIEKAGALGLIGITVPDSLGGLGLSVKDSLLVADIFGMAGSFSTTYGVQSGIGILPILYYGTEEQKQKYIPQLVTGEKKACYCLTEPNAGSDANAGKSKAHLSDDGQHYILNGQKIWISNSGFADLFIVFAKIDDDKNLSAFIVEKTYGGIELGAEEKKLGIHGSSTRQVFFKNCPVPISNILSTRGNGFKIAVNVLNIGRLKLGAGILGGARWVLNQAFQYATTRKQFDQTLFSFGAIKEKIANMASRIYATESISYRVGNEIDTKMLQDKHKTDQFGETYLKSIEEFAIESSIAKVYGSESLDFITDEAVQIFGGMGYSAELPIERSYRDARISRIYEGTNEINRMLMISMLFKRAVKGNLDFTTHAQAVAKELTAVQNPRPVNADVFGEEKDILSGLKKTFLLIGGKVAQLYQASLEKEQEILLRLADILIEIYVAESAILRAERLLQIQASRSAYGVKLAKLCLFEAIGKIDLASKEIVLSLPKNDEQKIILLGLKRFIRLYNFNIRDLRREIANKYEPTLFPFLN</sequence>
<dbReference type="FunFam" id="1.10.540.10:FF:000001">
    <property type="entry name" value="Very long-chain-specific acyl-CoA dehydrogenase, mitochondrial"/>
    <property type="match status" value="1"/>
</dbReference>
<reference evidence="7" key="1">
    <citation type="journal article" date="2021" name="Genome Biol. Evol.">
        <title>A High-Quality Reference Genome for a Parasitic Bivalve with Doubly Uniparental Inheritance (Bivalvia: Unionida).</title>
        <authorList>
            <person name="Smith C.H."/>
        </authorList>
    </citation>
    <scope>NUCLEOTIDE SEQUENCE</scope>
    <source>
        <strain evidence="7">CHS0354</strain>
    </source>
</reference>
<evidence type="ECO:0000313" key="8">
    <source>
        <dbReference type="Proteomes" id="UP001195483"/>
    </source>
</evidence>
<dbReference type="InterPro" id="IPR036457">
    <property type="entry name" value="PPM-type-like_dom_sf"/>
</dbReference>
<dbReference type="GO" id="GO:0050660">
    <property type="term" value="F:flavin adenine dinucleotide binding"/>
    <property type="evidence" value="ECO:0007669"/>
    <property type="project" value="InterPro"/>
</dbReference>
<dbReference type="Gene3D" id="1.20.140.10">
    <property type="entry name" value="Butyryl-CoA Dehydrogenase, subunit A, domain 3"/>
    <property type="match status" value="2"/>
</dbReference>
<dbReference type="InterPro" id="IPR046373">
    <property type="entry name" value="Acyl-CoA_Oxase/DH_mid-dom_sf"/>
</dbReference>
<dbReference type="AlphaFoldDB" id="A0AAE0RZJ5"/>
<keyword evidence="4" id="KW-0274">FAD</keyword>
<dbReference type="Gene3D" id="2.40.110.10">
    <property type="entry name" value="Butyryl-CoA Dehydrogenase, subunit A, domain 2"/>
    <property type="match status" value="1"/>
</dbReference>
<dbReference type="InterPro" id="IPR006091">
    <property type="entry name" value="Acyl-CoA_Oxase/DH_mid-dom"/>
</dbReference>
<reference evidence="7" key="3">
    <citation type="submission" date="2023-05" db="EMBL/GenBank/DDBJ databases">
        <authorList>
            <person name="Smith C.H."/>
        </authorList>
    </citation>
    <scope>NUCLEOTIDE SEQUENCE</scope>
    <source>
        <strain evidence="7">CHS0354</strain>
        <tissue evidence="7">Mantle</tissue>
    </source>
</reference>
<comment type="similarity">
    <text evidence="2">Belongs to the acyl-CoA dehydrogenase family.</text>
</comment>
<dbReference type="Pfam" id="PF00441">
    <property type="entry name" value="Acyl-CoA_dh_1"/>
    <property type="match status" value="1"/>
</dbReference>
<evidence type="ECO:0000256" key="3">
    <source>
        <dbReference type="ARBA" id="ARBA00022630"/>
    </source>
</evidence>
<dbReference type="PROSITE" id="PS00073">
    <property type="entry name" value="ACYL_COA_DH_2"/>
    <property type="match status" value="1"/>
</dbReference>
<keyword evidence="5" id="KW-0560">Oxidoreductase</keyword>
<dbReference type="Gene3D" id="1.10.540.10">
    <property type="entry name" value="Acyl-CoA dehydrogenase/oxidase, N-terminal domain"/>
    <property type="match status" value="1"/>
</dbReference>
<dbReference type="SUPFAM" id="SSF47203">
    <property type="entry name" value="Acyl-CoA dehydrogenase C-terminal domain-like"/>
    <property type="match status" value="1"/>
</dbReference>
<dbReference type="Pfam" id="PF21263">
    <property type="entry name" value="Acyl-CoA-dh_C"/>
    <property type="match status" value="1"/>
</dbReference>
<name>A0AAE0RZJ5_9BIVA</name>
<dbReference type="PANTHER" id="PTHR43884:SF12">
    <property type="entry name" value="ISOVALERYL-COA DEHYDROGENASE, MITOCHONDRIAL-RELATED"/>
    <property type="match status" value="1"/>
</dbReference>
<accession>A0AAE0RZJ5</accession>
<dbReference type="Pfam" id="PF02770">
    <property type="entry name" value="Acyl-CoA_dh_M"/>
    <property type="match status" value="1"/>
</dbReference>
<dbReference type="SUPFAM" id="SSF81606">
    <property type="entry name" value="PP2C-like"/>
    <property type="match status" value="1"/>
</dbReference>
<dbReference type="PANTHER" id="PTHR43884">
    <property type="entry name" value="ACYL-COA DEHYDROGENASE"/>
    <property type="match status" value="1"/>
</dbReference>
<keyword evidence="3" id="KW-0285">Flavoprotein</keyword>
<dbReference type="Pfam" id="PF07228">
    <property type="entry name" value="SpoIIE"/>
    <property type="match status" value="1"/>
</dbReference>